<proteinExistence type="predicted"/>
<dbReference type="Proteomes" id="UP001634394">
    <property type="component" value="Unassembled WGS sequence"/>
</dbReference>
<organism evidence="1 2">
    <name type="scientific">Sinanodonta woodiana</name>
    <name type="common">Chinese pond mussel</name>
    <name type="synonym">Anodonta woodiana</name>
    <dbReference type="NCBI Taxonomy" id="1069815"/>
    <lineage>
        <taxon>Eukaryota</taxon>
        <taxon>Metazoa</taxon>
        <taxon>Spiralia</taxon>
        <taxon>Lophotrochozoa</taxon>
        <taxon>Mollusca</taxon>
        <taxon>Bivalvia</taxon>
        <taxon>Autobranchia</taxon>
        <taxon>Heteroconchia</taxon>
        <taxon>Palaeoheterodonta</taxon>
        <taxon>Unionida</taxon>
        <taxon>Unionoidea</taxon>
        <taxon>Unionidae</taxon>
        <taxon>Unioninae</taxon>
        <taxon>Sinanodonta</taxon>
    </lineage>
</organism>
<evidence type="ECO:0000313" key="1">
    <source>
        <dbReference type="EMBL" id="KAL3867939.1"/>
    </source>
</evidence>
<accession>A0ABD3W237</accession>
<comment type="caution">
    <text evidence="1">The sequence shown here is derived from an EMBL/GenBank/DDBJ whole genome shotgun (WGS) entry which is preliminary data.</text>
</comment>
<keyword evidence="2" id="KW-1185">Reference proteome</keyword>
<dbReference type="AlphaFoldDB" id="A0ABD3W237"/>
<name>A0ABD3W237_SINWO</name>
<sequence>MEQEVAGILSALSHKYSHLLKLQIGQDAFRCFQHSQNTDILVGRAEKDVLTIQKSNDFVVVGLADPEFPGSCIHEMMTFARRYNRKSNLTR</sequence>
<protein>
    <submittedName>
        <fullName evidence="1">Uncharacterized protein</fullName>
    </submittedName>
</protein>
<evidence type="ECO:0000313" key="2">
    <source>
        <dbReference type="Proteomes" id="UP001634394"/>
    </source>
</evidence>
<gene>
    <name evidence="1" type="ORF">ACJMK2_040781</name>
</gene>
<reference evidence="1 2" key="1">
    <citation type="submission" date="2024-11" db="EMBL/GenBank/DDBJ databases">
        <title>Chromosome-level genome assembly of the freshwater bivalve Anodonta woodiana.</title>
        <authorList>
            <person name="Chen X."/>
        </authorList>
    </citation>
    <scope>NUCLEOTIDE SEQUENCE [LARGE SCALE GENOMIC DNA]</scope>
    <source>
        <strain evidence="1">MN2024</strain>
        <tissue evidence="1">Gills</tissue>
    </source>
</reference>
<dbReference type="EMBL" id="JBJQND010000008">
    <property type="protein sequence ID" value="KAL3867939.1"/>
    <property type="molecule type" value="Genomic_DNA"/>
</dbReference>